<dbReference type="InterPro" id="IPR036770">
    <property type="entry name" value="Ankyrin_rpt-contain_sf"/>
</dbReference>
<dbReference type="InterPro" id="IPR052050">
    <property type="entry name" value="SecEffector_AnkRepeat"/>
</dbReference>
<comment type="caution">
    <text evidence="1">The sequence shown here is derived from an EMBL/GenBank/DDBJ whole genome shotgun (WGS) entry which is preliminary data.</text>
</comment>
<proteinExistence type="predicted"/>
<dbReference type="Gene3D" id="1.25.40.20">
    <property type="entry name" value="Ankyrin repeat-containing domain"/>
    <property type="match status" value="1"/>
</dbReference>
<evidence type="ECO:0000313" key="1">
    <source>
        <dbReference type="EMBL" id="KYQ92513.1"/>
    </source>
</evidence>
<dbReference type="Proteomes" id="UP000076078">
    <property type="component" value="Unassembled WGS sequence"/>
</dbReference>
<dbReference type="AlphaFoldDB" id="A0A151ZEX6"/>
<sequence>MIENFIKKPDIFPKEIFQLVYQHKSEDFRSFNLLELASEYDNIEALQIFHQDQLNSTTKIAMDYAILNGSLKCLKFLHKNRTEGFTKEIALRNGLNSNNRSSIVSYLLKHKMIDLNSMRFDSLEDSEDAEYTFHELVSLDTNLLDIYLENSIVNPHLLKVKNKQFLIVSITYNVLCYLRDSNLKSFRNSVMIHKYMLFYNNHKDSDPFTIKPSERNSNDPLQIVEQLHPLIISQSTDGYFKTYSITYLATLLGYPDLFPNFIEVFNIPSTNALLKGHGISGIWFYTSLHKSNYQALEFLIKLDNLSTSGIQNSNFIPSIDKSAPLSSIKTTISLVVKEFKYLSNIFRDYLLLDLVLQHYREDYQFQVLKDLINFSMKEDGQNIKRITIQTSRYKGLYGEDPELLSFLHQNIQMETLVEHKTRMDSYKNVNFTAAPPKTTLPVWPPNRRIYSQPDNIDDILSEITFNPEDHLLISHKIFDIVKEIEDQEFTRQLCECIINQSPKMKDRTYKTLVATTIKASLGNHHILKIVLEHLKFTRECDDNFLNYCAQNNLLEEFKLLEPYYKPIWKGTLVNILKTLTQQGHLVMFKYIVEKYKIPITKDHCTYAVSNDRVSFLKYFYSISSLTEPRYLYNYCENSQNCYLYLQEIANIEMMKKKRKPKKQLHNSITKKVHTQE</sequence>
<dbReference type="PANTHER" id="PTHR46586:SF3">
    <property type="entry name" value="ANKYRIN REPEAT-CONTAINING PROTEIN"/>
    <property type="match status" value="1"/>
</dbReference>
<organism evidence="1 2">
    <name type="scientific">Tieghemostelium lacteum</name>
    <name type="common">Slime mold</name>
    <name type="synonym">Dictyostelium lacteum</name>
    <dbReference type="NCBI Taxonomy" id="361077"/>
    <lineage>
        <taxon>Eukaryota</taxon>
        <taxon>Amoebozoa</taxon>
        <taxon>Evosea</taxon>
        <taxon>Eumycetozoa</taxon>
        <taxon>Dictyostelia</taxon>
        <taxon>Dictyosteliales</taxon>
        <taxon>Raperosteliaceae</taxon>
        <taxon>Tieghemostelium</taxon>
    </lineage>
</organism>
<protein>
    <recommendedName>
        <fullName evidence="3">Ankyrin repeat-containing protein</fullName>
    </recommendedName>
</protein>
<keyword evidence="2" id="KW-1185">Reference proteome</keyword>
<dbReference type="InParanoid" id="A0A151ZEX6"/>
<dbReference type="EMBL" id="LODT01000029">
    <property type="protein sequence ID" value="KYQ92513.1"/>
    <property type="molecule type" value="Genomic_DNA"/>
</dbReference>
<gene>
    <name evidence="1" type="ORF">DLAC_06502</name>
</gene>
<dbReference type="SUPFAM" id="SSF140860">
    <property type="entry name" value="Pseudo ankyrin repeat-like"/>
    <property type="match status" value="1"/>
</dbReference>
<evidence type="ECO:0008006" key="3">
    <source>
        <dbReference type="Google" id="ProtNLM"/>
    </source>
</evidence>
<evidence type="ECO:0000313" key="2">
    <source>
        <dbReference type="Proteomes" id="UP000076078"/>
    </source>
</evidence>
<dbReference type="PANTHER" id="PTHR46586">
    <property type="entry name" value="ANKYRIN REPEAT-CONTAINING PROTEIN"/>
    <property type="match status" value="1"/>
</dbReference>
<name>A0A151ZEX6_TIELA</name>
<reference evidence="1 2" key="1">
    <citation type="submission" date="2015-12" db="EMBL/GenBank/DDBJ databases">
        <title>Dictyostelia acquired genes for synthesis and detection of signals that induce cell-type specialization by lateral gene transfer from prokaryotes.</title>
        <authorList>
            <person name="Gloeckner G."/>
            <person name="Schaap P."/>
        </authorList>
    </citation>
    <scope>NUCLEOTIDE SEQUENCE [LARGE SCALE GENOMIC DNA]</scope>
    <source>
        <strain evidence="1 2">TK</strain>
    </source>
</reference>
<accession>A0A151ZEX6</accession>